<dbReference type="EMBL" id="BGPR01005664">
    <property type="protein sequence ID" value="GBN12272.1"/>
    <property type="molecule type" value="Genomic_DNA"/>
</dbReference>
<organism evidence="1 2">
    <name type="scientific">Araneus ventricosus</name>
    <name type="common">Orbweaver spider</name>
    <name type="synonym">Epeira ventricosa</name>
    <dbReference type="NCBI Taxonomy" id="182803"/>
    <lineage>
        <taxon>Eukaryota</taxon>
        <taxon>Metazoa</taxon>
        <taxon>Ecdysozoa</taxon>
        <taxon>Arthropoda</taxon>
        <taxon>Chelicerata</taxon>
        <taxon>Arachnida</taxon>
        <taxon>Araneae</taxon>
        <taxon>Araneomorphae</taxon>
        <taxon>Entelegynae</taxon>
        <taxon>Araneoidea</taxon>
        <taxon>Araneidae</taxon>
        <taxon>Araneus</taxon>
    </lineage>
</organism>
<protein>
    <submittedName>
        <fullName evidence="1">Uncharacterized protein</fullName>
    </submittedName>
</protein>
<dbReference type="Proteomes" id="UP000499080">
    <property type="component" value="Unassembled WGS sequence"/>
</dbReference>
<keyword evidence="2" id="KW-1185">Reference proteome</keyword>
<evidence type="ECO:0000313" key="2">
    <source>
        <dbReference type="Proteomes" id="UP000499080"/>
    </source>
</evidence>
<sequence>MSPDRSFLVAFTSPTLLVIAFSTKKGDTPWKVSFLDEIREITKNVGKLCRLKDESIRCPLKGPDFFSHTTMVNIQARRHRPPWSPTRDGSHGLWIFPASALTMVLTGTYTLRVTPRDSDHP</sequence>
<gene>
    <name evidence="1" type="ORF">AVEN_235545_1</name>
</gene>
<comment type="caution">
    <text evidence="1">The sequence shown here is derived from an EMBL/GenBank/DDBJ whole genome shotgun (WGS) entry which is preliminary data.</text>
</comment>
<dbReference type="AlphaFoldDB" id="A0A4Y2LCG9"/>
<reference evidence="1 2" key="1">
    <citation type="journal article" date="2019" name="Sci. Rep.">
        <title>Orb-weaving spider Araneus ventricosus genome elucidates the spidroin gene catalogue.</title>
        <authorList>
            <person name="Kono N."/>
            <person name="Nakamura H."/>
            <person name="Ohtoshi R."/>
            <person name="Moran D.A.P."/>
            <person name="Shinohara A."/>
            <person name="Yoshida Y."/>
            <person name="Fujiwara M."/>
            <person name="Mori M."/>
            <person name="Tomita M."/>
            <person name="Arakawa K."/>
        </authorList>
    </citation>
    <scope>NUCLEOTIDE SEQUENCE [LARGE SCALE GENOMIC DNA]</scope>
</reference>
<accession>A0A4Y2LCG9</accession>
<proteinExistence type="predicted"/>
<name>A0A4Y2LCG9_ARAVE</name>
<evidence type="ECO:0000313" key="1">
    <source>
        <dbReference type="EMBL" id="GBN12272.1"/>
    </source>
</evidence>